<feature type="region of interest" description="Disordered" evidence="1">
    <location>
        <begin position="283"/>
        <end position="310"/>
    </location>
</feature>
<proteinExistence type="predicted"/>
<dbReference type="Proteomes" id="UP001054945">
    <property type="component" value="Unassembled WGS sequence"/>
</dbReference>
<keyword evidence="3" id="KW-1185">Reference proteome</keyword>
<name>A0AAV4Y096_CAEEX</name>
<sequence>MDVLNSPNERFDCEGCLLHSPNIEEMTRCQLAVRDPNVVVCQKIGAPSSTDLDNLRPVCVDFLLDNDVVLAIDDLLHNILPCTPPPATHPRVPCYSASPSTIIQIEDSESVCSHPVFHVLLPTQVCTVIQIEECEDVVPQPVMSFNLSPIHPVGNVEMVLFPSDVEPWSGRLIDLTSCNGPIPRRPIGPRPTGYPNIGGKTSSTKQKITVKSRDEDFDKIFHVILLPKKPLKRRRGKQFECNECDFSFKTMKCRDHHVLHELEKEFNVLHGLVGNISASNFDDFQLPKSPTRKPRGVSPRPRPQDPNLLGLSTSACQTSDNLQSRVQPTPPKVLVSQSYTSLPVLQKKWLSNKEGREVPPFFFDCMDSRCVRHHNKCTLLKTKLLPLRFLHCPLLLQLPGKMRCLQCLFLFMGKLHVRRVDAIIVCHYSVEFNEEVSYQTS</sequence>
<gene>
    <name evidence="2" type="ORF">CEXT_276181</name>
</gene>
<evidence type="ECO:0000313" key="2">
    <source>
        <dbReference type="EMBL" id="GIZ00435.1"/>
    </source>
</evidence>
<evidence type="ECO:0000256" key="1">
    <source>
        <dbReference type="SAM" id="MobiDB-lite"/>
    </source>
</evidence>
<feature type="region of interest" description="Disordered" evidence="1">
    <location>
        <begin position="184"/>
        <end position="206"/>
    </location>
</feature>
<protein>
    <recommendedName>
        <fullName evidence="4">C2H2-type domain-containing protein</fullName>
    </recommendedName>
</protein>
<accession>A0AAV4Y096</accession>
<organism evidence="2 3">
    <name type="scientific">Caerostris extrusa</name>
    <name type="common">Bark spider</name>
    <name type="synonym">Caerostris bankana</name>
    <dbReference type="NCBI Taxonomy" id="172846"/>
    <lineage>
        <taxon>Eukaryota</taxon>
        <taxon>Metazoa</taxon>
        <taxon>Ecdysozoa</taxon>
        <taxon>Arthropoda</taxon>
        <taxon>Chelicerata</taxon>
        <taxon>Arachnida</taxon>
        <taxon>Araneae</taxon>
        <taxon>Araneomorphae</taxon>
        <taxon>Entelegynae</taxon>
        <taxon>Araneoidea</taxon>
        <taxon>Araneidae</taxon>
        <taxon>Caerostris</taxon>
    </lineage>
</organism>
<comment type="caution">
    <text evidence="2">The sequence shown here is derived from an EMBL/GenBank/DDBJ whole genome shotgun (WGS) entry which is preliminary data.</text>
</comment>
<dbReference type="AlphaFoldDB" id="A0AAV4Y096"/>
<evidence type="ECO:0008006" key="4">
    <source>
        <dbReference type="Google" id="ProtNLM"/>
    </source>
</evidence>
<evidence type="ECO:0000313" key="3">
    <source>
        <dbReference type="Proteomes" id="UP001054945"/>
    </source>
</evidence>
<dbReference type="EMBL" id="BPLR01018541">
    <property type="protein sequence ID" value="GIZ00435.1"/>
    <property type="molecule type" value="Genomic_DNA"/>
</dbReference>
<reference evidence="2 3" key="1">
    <citation type="submission" date="2021-06" db="EMBL/GenBank/DDBJ databases">
        <title>Caerostris extrusa draft genome.</title>
        <authorList>
            <person name="Kono N."/>
            <person name="Arakawa K."/>
        </authorList>
    </citation>
    <scope>NUCLEOTIDE SEQUENCE [LARGE SCALE GENOMIC DNA]</scope>
</reference>